<organism evidence="1">
    <name type="scientific">Caligus rogercresseyi</name>
    <name type="common">Sea louse</name>
    <dbReference type="NCBI Taxonomy" id="217165"/>
    <lineage>
        <taxon>Eukaryota</taxon>
        <taxon>Metazoa</taxon>
        <taxon>Ecdysozoa</taxon>
        <taxon>Arthropoda</taxon>
        <taxon>Crustacea</taxon>
        <taxon>Multicrustacea</taxon>
        <taxon>Hexanauplia</taxon>
        <taxon>Copepoda</taxon>
        <taxon>Siphonostomatoida</taxon>
        <taxon>Caligidae</taxon>
        <taxon>Caligus</taxon>
    </lineage>
</organism>
<evidence type="ECO:0000313" key="1">
    <source>
        <dbReference type="EMBL" id="ACO11251.1"/>
    </source>
</evidence>
<dbReference type="InterPro" id="IPR051935">
    <property type="entry name" value="HSDL2"/>
</dbReference>
<dbReference type="AlphaFoldDB" id="C1BQE8"/>
<dbReference type="GO" id="GO:0005739">
    <property type="term" value="C:mitochondrion"/>
    <property type="evidence" value="ECO:0007669"/>
    <property type="project" value="TreeGrafter"/>
</dbReference>
<dbReference type="PRINTS" id="PR00081">
    <property type="entry name" value="GDHRDH"/>
</dbReference>
<dbReference type="SUPFAM" id="SSF51735">
    <property type="entry name" value="NAD(P)-binding Rossmann-fold domains"/>
    <property type="match status" value="1"/>
</dbReference>
<reference evidence="1" key="1">
    <citation type="submission" date="2009-03" db="EMBL/GenBank/DDBJ databases">
        <title>Caligus rogercresseyi ESTs and full-length cDNAs.</title>
        <authorList>
            <person name="Yasuike M."/>
            <person name="von Schalburg K."/>
            <person name="Cooper G."/>
            <person name="Leong J."/>
            <person name="Jones S.R.M."/>
            <person name="Koop B.F."/>
        </authorList>
    </citation>
    <scope>NUCLEOTIDE SEQUENCE</scope>
    <source>
        <tissue evidence="1">Whole tissue</tissue>
    </source>
</reference>
<protein>
    <submittedName>
        <fullName evidence="1">Hydroxysteroid dehydrogenase-like protein 2</fullName>
    </submittedName>
</protein>
<sequence length="131" mass="13575">MLNTGKLAGKTLYITGASRGIGKAIALKAAADGAKIVIAAKTADPHPKLPGTIYTAAEEIEKAGGQALPCIVDVRHEDSVGASVKEAVKKFGGIDILINNASAISLAGTRHTSMKKYDLMNNINARGTYLV</sequence>
<proteinExistence type="evidence at transcript level"/>
<dbReference type="PANTHER" id="PTHR42808:SF3">
    <property type="entry name" value="HYDROXYSTEROID DEHYDROGENASE-LIKE PROTEIN 2"/>
    <property type="match status" value="1"/>
</dbReference>
<dbReference type="Pfam" id="PF00106">
    <property type="entry name" value="adh_short"/>
    <property type="match status" value="1"/>
</dbReference>
<dbReference type="EMBL" id="BT076827">
    <property type="protein sequence ID" value="ACO11251.1"/>
    <property type="molecule type" value="mRNA"/>
</dbReference>
<accession>C1BQE8</accession>
<gene>
    <name evidence="1" type="primary">HSDL2</name>
</gene>
<dbReference type="InterPro" id="IPR002347">
    <property type="entry name" value="SDR_fam"/>
</dbReference>
<dbReference type="PANTHER" id="PTHR42808">
    <property type="entry name" value="HYDROXYSTEROID DEHYDROGENASE-LIKE PROTEIN 2"/>
    <property type="match status" value="1"/>
</dbReference>
<dbReference type="Gene3D" id="3.40.50.720">
    <property type="entry name" value="NAD(P)-binding Rossmann-like Domain"/>
    <property type="match status" value="1"/>
</dbReference>
<dbReference type="InterPro" id="IPR036291">
    <property type="entry name" value="NAD(P)-bd_dom_sf"/>
</dbReference>
<name>C1BQE8_CALRO</name>